<dbReference type="AlphaFoldDB" id="A0ABD0LEV5"/>
<evidence type="ECO:0000313" key="2">
    <source>
        <dbReference type="Proteomes" id="UP001519460"/>
    </source>
</evidence>
<name>A0ABD0LEV5_9CAEN</name>
<dbReference type="Proteomes" id="UP001519460">
    <property type="component" value="Unassembled WGS sequence"/>
</dbReference>
<sequence>MRLKMADVLPDSIGFFCLTSSVSTAGGKLIFSQTGVPDVGICQSASGVGAVGLFSQRSVCSASRPVSIVLLGWYQASEVPHKLMRLRTV</sequence>
<proteinExistence type="predicted"/>
<accession>A0ABD0LEV5</accession>
<comment type="caution">
    <text evidence="1">The sequence shown here is derived from an EMBL/GenBank/DDBJ whole genome shotgun (WGS) entry which is preliminary data.</text>
</comment>
<organism evidence="1 2">
    <name type="scientific">Batillaria attramentaria</name>
    <dbReference type="NCBI Taxonomy" id="370345"/>
    <lineage>
        <taxon>Eukaryota</taxon>
        <taxon>Metazoa</taxon>
        <taxon>Spiralia</taxon>
        <taxon>Lophotrochozoa</taxon>
        <taxon>Mollusca</taxon>
        <taxon>Gastropoda</taxon>
        <taxon>Caenogastropoda</taxon>
        <taxon>Sorbeoconcha</taxon>
        <taxon>Cerithioidea</taxon>
        <taxon>Batillariidae</taxon>
        <taxon>Batillaria</taxon>
    </lineage>
</organism>
<dbReference type="EMBL" id="JACVVK020000055">
    <property type="protein sequence ID" value="KAK7497842.1"/>
    <property type="molecule type" value="Genomic_DNA"/>
</dbReference>
<protein>
    <submittedName>
        <fullName evidence="1">Uncharacterized protein</fullName>
    </submittedName>
</protein>
<keyword evidence="2" id="KW-1185">Reference proteome</keyword>
<gene>
    <name evidence="1" type="ORF">BaRGS_00010976</name>
</gene>
<evidence type="ECO:0000313" key="1">
    <source>
        <dbReference type="EMBL" id="KAK7497842.1"/>
    </source>
</evidence>
<reference evidence="1 2" key="1">
    <citation type="journal article" date="2023" name="Sci. Data">
        <title>Genome assembly of the Korean intertidal mud-creeper Batillaria attramentaria.</title>
        <authorList>
            <person name="Patra A.K."/>
            <person name="Ho P.T."/>
            <person name="Jun S."/>
            <person name="Lee S.J."/>
            <person name="Kim Y."/>
            <person name="Won Y.J."/>
        </authorList>
    </citation>
    <scope>NUCLEOTIDE SEQUENCE [LARGE SCALE GENOMIC DNA]</scope>
    <source>
        <strain evidence="1">Wonlab-2016</strain>
    </source>
</reference>